<dbReference type="SUPFAM" id="SSF51556">
    <property type="entry name" value="Metallo-dependent hydrolases"/>
    <property type="match status" value="1"/>
</dbReference>
<protein>
    <submittedName>
        <fullName evidence="2">Membrane dipeptidase</fullName>
    </submittedName>
</protein>
<dbReference type="PROSITE" id="PS51365">
    <property type="entry name" value="RENAL_DIPEPTIDASE_2"/>
    <property type="match status" value="1"/>
</dbReference>
<dbReference type="EMBL" id="FMYF01000002">
    <property type="protein sequence ID" value="SDB80311.1"/>
    <property type="molecule type" value="Genomic_DNA"/>
</dbReference>
<dbReference type="Proteomes" id="UP000199086">
    <property type="component" value="Unassembled WGS sequence"/>
</dbReference>
<sequence>MDLIPVVDGHNDLAWALREYGYDLLGHELDRPRPEFDTDIPRLRQGGVRAQFWSVFVPGTLAGDAAVAATLEQIDAVHAFIDRYPEHLTRVVDADDFDRAVTAGPEAPIASLMGAEGGHSIANSLGVLRTLHRLGVRYLTLTHNENNDWADSATDEARHNGLTAFGTEVIREMNRLGMIVDLSHTSVDTMADALAVTTAPVIFSHSSARAVCPHPRNVPDEILADMAAQGGVCMATFVSPFVSEPAYEWRERAENQAHHEGIDVHDFEQMTAFYDTYPLDMPPATIDDVVAHYDHLREVVGVDHIGVGGDFDGTSWLPEGLTDVSCYPRLWDALALHGWSRDDLEKVGWRNISRVLHAVEDRATDLQSAERAPADESASMRPA</sequence>
<evidence type="ECO:0000313" key="2">
    <source>
        <dbReference type="EMBL" id="SDB80311.1"/>
    </source>
</evidence>
<organism evidence="2 3">
    <name type="scientific">Raineyella antarctica</name>
    <dbReference type="NCBI Taxonomy" id="1577474"/>
    <lineage>
        <taxon>Bacteria</taxon>
        <taxon>Bacillati</taxon>
        <taxon>Actinomycetota</taxon>
        <taxon>Actinomycetes</taxon>
        <taxon>Propionibacteriales</taxon>
        <taxon>Propionibacteriaceae</taxon>
        <taxon>Raineyella</taxon>
    </lineage>
</organism>
<dbReference type="PANTHER" id="PTHR10443">
    <property type="entry name" value="MICROSOMAL DIPEPTIDASE"/>
    <property type="match status" value="1"/>
</dbReference>
<feature type="region of interest" description="Disordered" evidence="1">
    <location>
        <begin position="364"/>
        <end position="383"/>
    </location>
</feature>
<dbReference type="Gene3D" id="3.20.20.140">
    <property type="entry name" value="Metal-dependent hydrolases"/>
    <property type="match status" value="1"/>
</dbReference>
<dbReference type="GO" id="GO:0070573">
    <property type="term" value="F:metallodipeptidase activity"/>
    <property type="evidence" value="ECO:0007669"/>
    <property type="project" value="InterPro"/>
</dbReference>
<dbReference type="PANTHER" id="PTHR10443:SF12">
    <property type="entry name" value="DIPEPTIDASE"/>
    <property type="match status" value="1"/>
</dbReference>
<evidence type="ECO:0000313" key="3">
    <source>
        <dbReference type="Proteomes" id="UP000199086"/>
    </source>
</evidence>
<dbReference type="RefSeq" id="WP_092607101.1">
    <property type="nucleotide sequence ID" value="NZ_FMYF01000002.1"/>
</dbReference>
<name>A0A1G6GE90_9ACTN</name>
<dbReference type="InterPro" id="IPR008257">
    <property type="entry name" value="Pept_M19"/>
</dbReference>
<accession>A0A1G6GE90</accession>
<dbReference type="OrthoDB" id="9804920at2"/>
<proteinExistence type="predicted"/>
<dbReference type="AlphaFoldDB" id="A0A1G6GE90"/>
<dbReference type="Pfam" id="PF01244">
    <property type="entry name" value="Peptidase_M19"/>
    <property type="match status" value="1"/>
</dbReference>
<dbReference type="GO" id="GO:0006508">
    <property type="term" value="P:proteolysis"/>
    <property type="evidence" value="ECO:0007669"/>
    <property type="project" value="InterPro"/>
</dbReference>
<reference evidence="2 3" key="1">
    <citation type="submission" date="2016-06" db="EMBL/GenBank/DDBJ databases">
        <authorList>
            <person name="Olsen C.W."/>
            <person name="Carey S."/>
            <person name="Hinshaw L."/>
            <person name="Karasin A.I."/>
        </authorList>
    </citation>
    <scope>NUCLEOTIDE SEQUENCE [LARGE SCALE GENOMIC DNA]</scope>
    <source>
        <strain evidence="2 3">LZ-22</strain>
    </source>
</reference>
<dbReference type="CDD" id="cd01301">
    <property type="entry name" value="rDP_like"/>
    <property type="match status" value="1"/>
</dbReference>
<gene>
    <name evidence="2" type="ORF">GA0111570_10299</name>
</gene>
<dbReference type="InterPro" id="IPR032466">
    <property type="entry name" value="Metal_Hydrolase"/>
</dbReference>
<keyword evidence="3" id="KW-1185">Reference proteome</keyword>
<dbReference type="STRING" id="1577474.GA0111570_10299"/>
<evidence type="ECO:0000256" key="1">
    <source>
        <dbReference type="SAM" id="MobiDB-lite"/>
    </source>
</evidence>